<reference evidence="8 9" key="1">
    <citation type="submission" date="2016-07" db="EMBL/GenBank/DDBJ databases">
        <title>Pervasive Adenine N6-methylation of Active Genes in Fungi.</title>
        <authorList>
            <consortium name="DOE Joint Genome Institute"/>
            <person name="Mondo S.J."/>
            <person name="Dannebaum R.O."/>
            <person name="Kuo R.C."/>
            <person name="Labutti K."/>
            <person name="Haridas S."/>
            <person name="Kuo A."/>
            <person name="Salamov A."/>
            <person name="Ahrendt S.R."/>
            <person name="Lipzen A."/>
            <person name="Sullivan W."/>
            <person name="Andreopoulos W.B."/>
            <person name="Clum A."/>
            <person name="Lindquist E."/>
            <person name="Daum C."/>
            <person name="Ramamoorthy G.K."/>
            <person name="Gryganskyi A."/>
            <person name="Culley D."/>
            <person name="Magnuson J.K."/>
            <person name="James T.Y."/>
            <person name="O'Malley M.A."/>
            <person name="Stajich J.E."/>
            <person name="Spatafora J.W."/>
            <person name="Visel A."/>
            <person name="Grigoriev I.V."/>
        </authorList>
    </citation>
    <scope>NUCLEOTIDE SEQUENCE [LARGE SCALE GENOMIC DNA]</scope>
    <source>
        <strain evidence="8 9">NRRL 3301</strain>
    </source>
</reference>
<evidence type="ECO:0000259" key="7">
    <source>
        <dbReference type="PROSITE" id="PS50157"/>
    </source>
</evidence>
<dbReference type="InterPro" id="IPR013087">
    <property type="entry name" value="Znf_C2H2_type"/>
</dbReference>
<dbReference type="PANTHER" id="PTHR23057">
    <property type="entry name" value="JUXTAPOSED WITH ANOTHER ZINC FINGER PROTEIN 1"/>
    <property type="match status" value="1"/>
</dbReference>
<dbReference type="AlphaFoldDB" id="A0A1X2GTE8"/>
<sequence length="425" mass="47567">MYHHPMYTYGEPSEQRVYSDTSQIQTQQSARPAMVYDSSTSSHTPRAPQAGPSAQSFDYMTHHGSQQPTTSSISPQMATNSLYRPSSSPISPQMIKQHTSFDGIKQSYNYNSMPTSEMVLPQQQQHSPRQQQTLYNPININNMVHGSGVSSDLPTTLPPLNSTALSSPSRNIAQSSTSTPQYQTHAQLPSHQQHLPATLDRKLPQQQVPAQDFEQEFGPGLCPYGCGMSGCAVSFPVSNGLFYHMKSSHPSFDGIDKPYRCAMPGCTKRYKNINGLQYHLREAKGASGHGMAPQTEDNGKAFRCDMPGCKKAYRTANGLRYHQNHSHSIVAQPPAMPAQSHQHQRPTLHSQQQQTHQHPGLPPTQHMSLQQQQAMLDRQYHQHQQEQQLLPRPPVMNRLPLQTMSPMPSHPAPSLPYHHQVHNRQ</sequence>
<comment type="caution">
    <text evidence="8">The sequence shown here is derived from an EMBL/GenBank/DDBJ whole genome shotgun (WGS) entry which is preliminary data.</text>
</comment>
<feature type="domain" description="C2H2-type" evidence="7">
    <location>
        <begin position="302"/>
        <end position="328"/>
    </location>
</feature>
<keyword evidence="1" id="KW-0479">Metal-binding</keyword>
<feature type="compositionally biased region" description="Polar residues" evidence="6">
    <location>
        <begin position="16"/>
        <end position="30"/>
    </location>
</feature>
<dbReference type="OrthoDB" id="3269380at2759"/>
<evidence type="ECO:0000256" key="1">
    <source>
        <dbReference type="ARBA" id="ARBA00022723"/>
    </source>
</evidence>
<dbReference type="InterPro" id="IPR051580">
    <property type="entry name" value="ZnF-Chromatin_assoc"/>
</dbReference>
<proteinExistence type="predicted"/>
<dbReference type="Gene3D" id="3.30.160.60">
    <property type="entry name" value="Classic Zinc Finger"/>
    <property type="match status" value="1"/>
</dbReference>
<dbReference type="SUPFAM" id="SSF57667">
    <property type="entry name" value="beta-beta-alpha zinc fingers"/>
    <property type="match status" value="2"/>
</dbReference>
<accession>A0A1X2GTE8</accession>
<evidence type="ECO:0000256" key="6">
    <source>
        <dbReference type="SAM" id="MobiDB-lite"/>
    </source>
</evidence>
<dbReference type="PANTHER" id="PTHR23057:SF0">
    <property type="entry name" value="JUXTAPOSED WITH ANOTHER ZINC FINGER PROTEIN 1"/>
    <property type="match status" value="1"/>
</dbReference>
<evidence type="ECO:0000256" key="3">
    <source>
        <dbReference type="ARBA" id="ARBA00022771"/>
    </source>
</evidence>
<feature type="region of interest" description="Disordered" evidence="6">
    <location>
        <begin position="147"/>
        <end position="193"/>
    </location>
</feature>
<dbReference type="GO" id="GO:0005634">
    <property type="term" value="C:nucleus"/>
    <property type="evidence" value="ECO:0007669"/>
    <property type="project" value="TreeGrafter"/>
</dbReference>
<feature type="compositionally biased region" description="Low complexity" evidence="6">
    <location>
        <begin position="65"/>
        <end position="76"/>
    </location>
</feature>
<name>A0A1X2GTE8_9FUNG</name>
<feature type="region of interest" description="Disordered" evidence="6">
    <location>
        <begin position="333"/>
        <end position="425"/>
    </location>
</feature>
<gene>
    <name evidence="8" type="ORF">DM01DRAFT_1404123</name>
</gene>
<evidence type="ECO:0000313" key="8">
    <source>
        <dbReference type="EMBL" id="ORX61291.1"/>
    </source>
</evidence>
<protein>
    <recommendedName>
        <fullName evidence="7">C2H2-type domain-containing protein</fullName>
    </recommendedName>
</protein>
<dbReference type="PROSITE" id="PS50157">
    <property type="entry name" value="ZINC_FINGER_C2H2_2"/>
    <property type="match status" value="1"/>
</dbReference>
<dbReference type="PROSITE" id="PS00028">
    <property type="entry name" value="ZINC_FINGER_C2H2_1"/>
    <property type="match status" value="2"/>
</dbReference>
<evidence type="ECO:0000313" key="9">
    <source>
        <dbReference type="Proteomes" id="UP000242146"/>
    </source>
</evidence>
<evidence type="ECO:0000256" key="5">
    <source>
        <dbReference type="PROSITE-ProRule" id="PRU00042"/>
    </source>
</evidence>
<organism evidence="8 9">
    <name type="scientific">Hesseltinella vesiculosa</name>
    <dbReference type="NCBI Taxonomy" id="101127"/>
    <lineage>
        <taxon>Eukaryota</taxon>
        <taxon>Fungi</taxon>
        <taxon>Fungi incertae sedis</taxon>
        <taxon>Mucoromycota</taxon>
        <taxon>Mucoromycotina</taxon>
        <taxon>Mucoromycetes</taxon>
        <taxon>Mucorales</taxon>
        <taxon>Cunninghamellaceae</taxon>
        <taxon>Hesseltinella</taxon>
    </lineage>
</organism>
<dbReference type="STRING" id="101127.A0A1X2GTE8"/>
<keyword evidence="9" id="KW-1185">Reference proteome</keyword>
<dbReference type="Proteomes" id="UP000242146">
    <property type="component" value="Unassembled WGS sequence"/>
</dbReference>
<feature type="region of interest" description="Disordered" evidence="6">
    <location>
        <begin position="1"/>
        <end position="76"/>
    </location>
</feature>
<dbReference type="EMBL" id="MCGT01000003">
    <property type="protein sequence ID" value="ORX61291.1"/>
    <property type="molecule type" value="Genomic_DNA"/>
</dbReference>
<keyword evidence="2" id="KW-0677">Repeat</keyword>
<keyword evidence="4" id="KW-0862">Zinc</keyword>
<dbReference type="InterPro" id="IPR036236">
    <property type="entry name" value="Znf_C2H2_sf"/>
</dbReference>
<evidence type="ECO:0000256" key="4">
    <source>
        <dbReference type="ARBA" id="ARBA00022833"/>
    </source>
</evidence>
<feature type="compositionally biased region" description="Low complexity" evidence="6">
    <location>
        <begin position="347"/>
        <end position="366"/>
    </location>
</feature>
<dbReference type="GO" id="GO:0008270">
    <property type="term" value="F:zinc ion binding"/>
    <property type="evidence" value="ECO:0007669"/>
    <property type="project" value="UniProtKB-KW"/>
</dbReference>
<dbReference type="SMART" id="SM00355">
    <property type="entry name" value="ZnF_C2H2"/>
    <property type="match status" value="3"/>
</dbReference>
<evidence type="ECO:0000256" key="2">
    <source>
        <dbReference type="ARBA" id="ARBA00022737"/>
    </source>
</evidence>
<keyword evidence="3 5" id="KW-0863">Zinc-finger</keyword>